<dbReference type="Proteomes" id="UP001177003">
    <property type="component" value="Chromosome 6"/>
</dbReference>
<gene>
    <name evidence="1" type="ORF">LSALG_LOCUS30010</name>
</gene>
<keyword evidence="2" id="KW-1185">Reference proteome</keyword>
<dbReference type="EMBL" id="OX465082">
    <property type="protein sequence ID" value="CAI9290837.1"/>
    <property type="molecule type" value="Genomic_DNA"/>
</dbReference>
<proteinExistence type="predicted"/>
<protein>
    <submittedName>
        <fullName evidence="1">Uncharacterized protein</fullName>
    </submittedName>
</protein>
<accession>A0AA35ZF77</accession>
<evidence type="ECO:0000313" key="1">
    <source>
        <dbReference type="EMBL" id="CAI9290837.1"/>
    </source>
</evidence>
<organism evidence="1 2">
    <name type="scientific">Lactuca saligna</name>
    <name type="common">Willowleaf lettuce</name>
    <dbReference type="NCBI Taxonomy" id="75948"/>
    <lineage>
        <taxon>Eukaryota</taxon>
        <taxon>Viridiplantae</taxon>
        <taxon>Streptophyta</taxon>
        <taxon>Embryophyta</taxon>
        <taxon>Tracheophyta</taxon>
        <taxon>Spermatophyta</taxon>
        <taxon>Magnoliopsida</taxon>
        <taxon>eudicotyledons</taxon>
        <taxon>Gunneridae</taxon>
        <taxon>Pentapetalae</taxon>
        <taxon>asterids</taxon>
        <taxon>campanulids</taxon>
        <taxon>Asterales</taxon>
        <taxon>Asteraceae</taxon>
        <taxon>Cichorioideae</taxon>
        <taxon>Cichorieae</taxon>
        <taxon>Lactucinae</taxon>
        <taxon>Lactuca</taxon>
    </lineage>
</organism>
<dbReference type="AlphaFoldDB" id="A0AA35ZF77"/>
<evidence type="ECO:0000313" key="2">
    <source>
        <dbReference type="Proteomes" id="UP001177003"/>
    </source>
</evidence>
<sequence length="140" mass="15733">MFELALRVGIKARGGTGTFVCKSCSFSPILDSELVPDRFRLTEEERVVNIIEVAAGELECLFVVIASKLQKLFLFANIDVEERSNSSTIFSRLSYHAEEDVRKQHEGILVMLAKQSPWSIIYPTLVDINTGEEDHSVKLT</sequence>
<reference evidence="1" key="1">
    <citation type="submission" date="2023-04" db="EMBL/GenBank/DDBJ databases">
        <authorList>
            <person name="Vijverberg K."/>
            <person name="Xiong W."/>
            <person name="Schranz E."/>
        </authorList>
    </citation>
    <scope>NUCLEOTIDE SEQUENCE</scope>
</reference>
<name>A0AA35ZF77_LACSI</name>